<feature type="domain" description="MATH" evidence="1">
    <location>
        <begin position="45"/>
        <end position="195"/>
    </location>
</feature>
<proteinExistence type="predicted"/>
<dbReference type="PROSITE" id="PS50144">
    <property type="entry name" value="MATH"/>
    <property type="match status" value="1"/>
</dbReference>
<name>A0AAD9UHJ5_RIDPI</name>
<comment type="caution">
    <text evidence="2">The sequence shown here is derived from an EMBL/GenBank/DDBJ whole genome shotgun (WGS) entry which is preliminary data.</text>
</comment>
<dbReference type="PANTHER" id="PTHR10131">
    <property type="entry name" value="TNF RECEPTOR ASSOCIATED FACTOR"/>
    <property type="match status" value="1"/>
</dbReference>
<dbReference type="EMBL" id="JAODUO010000098">
    <property type="protein sequence ID" value="KAK2189729.1"/>
    <property type="molecule type" value="Genomic_DNA"/>
</dbReference>
<dbReference type="InterPro" id="IPR002083">
    <property type="entry name" value="MATH/TRAF_dom"/>
</dbReference>
<reference evidence="2" key="1">
    <citation type="journal article" date="2023" name="Mol. Biol. Evol.">
        <title>Third-Generation Sequencing Reveals the Adaptive Role of the Epigenome in Three Deep-Sea Polychaetes.</title>
        <authorList>
            <person name="Perez M."/>
            <person name="Aroh O."/>
            <person name="Sun Y."/>
            <person name="Lan Y."/>
            <person name="Juniper S.K."/>
            <person name="Young C.R."/>
            <person name="Angers B."/>
            <person name="Qian P.Y."/>
        </authorList>
    </citation>
    <scope>NUCLEOTIDE SEQUENCE</scope>
    <source>
        <strain evidence="2">R07B-5</strain>
    </source>
</reference>
<evidence type="ECO:0000313" key="2">
    <source>
        <dbReference type="EMBL" id="KAK2189729.1"/>
    </source>
</evidence>
<dbReference type="Proteomes" id="UP001209878">
    <property type="component" value="Unassembled WGS sequence"/>
</dbReference>
<organism evidence="2 3">
    <name type="scientific">Ridgeia piscesae</name>
    <name type="common">Tubeworm</name>
    <dbReference type="NCBI Taxonomy" id="27915"/>
    <lineage>
        <taxon>Eukaryota</taxon>
        <taxon>Metazoa</taxon>
        <taxon>Spiralia</taxon>
        <taxon>Lophotrochozoa</taxon>
        <taxon>Annelida</taxon>
        <taxon>Polychaeta</taxon>
        <taxon>Sedentaria</taxon>
        <taxon>Canalipalpata</taxon>
        <taxon>Sabellida</taxon>
        <taxon>Siboglinidae</taxon>
        <taxon>Ridgeia</taxon>
    </lineage>
</organism>
<gene>
    <name evidence="2" type="ORF">NP493_98g01039</name>
</gene>
<dbReference type="AlphaFoldDB" id="A0AAD9UHJ5"/>
<dbReference type="InterPro" id="IPR008974">
    <property type="entry name" value="TRAF-like"/>
</dbReference>
<sequence length="206" mass="23453">MMKLASIFQEVHKAVTEKVTKLNRLETRLLMAEDAADCLTLHCGDSGFIWRIDEFNNKFNDAKNGVNPVLYSPPFTAQGYRLALGLCPYGDGRGAKGKYMSVFFAILRGHNDELQSWPFRCPVVFSLLGQTVLDHVDDLVSTFVPDVSRGDNVGFLDRPTTRRNRMLGLRQFVAHKDIRKENFLKDDVIYIRVQVLELRPQGETET</sequence>
<protein>
    <recommendedName>
        <fullName evidence="1">MATH domain-containing protein</fullName>
    </recommendedName>
</protein>
<evidence type="ECO:0000259" key="1">
    <source>
        <dbReference type="PROSITE" id="PS50144"/>
    </source>
</evidence>
<dbReference type="SUPFAM" id="SSF49599">
    <property type="entry name" value="TRAF domain-like"/>
    <property type="match status" value="1"/>
</dbReference>
<keyword evidence="3" id="KW-1185">Reference proteome</keyword>
<dbReference type="Pfam" id="PF22486">
    <property type="entry name" value="MATH_2"/>
    <property type="match status" value="1"/>
</dbReference>
<accession>A0AAD9UHJ5</accession>
<dbReference type="Gene3D" id="2.60.210.10">
    <property type="entry name" value="Apoptosis, Tumor Necrosis Factor Receptor Associated Protein 2, Chain A"/>
    <property type="match status" value="1"/>
</dbReference>
<evidence type="ECO:0000313" key="3">
    <source>
        <dbReference type="Proteomes" id="UP001209878"/>
    </source>
</evidence>
<dbReference type="PANTHER" id="PTHR10131:SF94">
    <property type="entry name" value="TNF RECEPTOR-ASSOCIATED FACTOR 4"/>
    <property type="match status" value="1"/>
</dbReference>
<dbReference type="GO" id="GO:0043122">
    <property type="term" value="P:regulation of canonical NF-kappaB signal transduction"/>
    <property type="evidence" value="ECO:0007669"/>
    <property type="project" value="TreeGrafter"/>
</dbReference>